<evidence type="ECO:0000256" key="1">
    <source>
        <dbReference type="SAM" id="MobiDB-lite"/>
    </source>
</evidence>
<dbReference type="Gene3D" id="2.40.160.60">
    <property type="entry name" value="Outer membrane protein transport protein (OMPP1/FadL/TodX)"/>
    <property type="match status" value="1"/>
</dbReference>
<sequence length="450" mass="47088">MSGAPLSRPLHALRLGLARDAQVRDRPRAQPRRADGRAAGGAGAERARVEAGQGRLHLPEQPAVAVAQAQRPVATLLRRGAVVRVRDGDLAAALRVGHLVHGALALAHQRVELRRQDAAEAFGLACLHGDLRVQIDASARVRAPQASLPGARHVPYPRHVHARLLCHAAALLVAGAAAASEPPPAGGLPDVAGPRALGLSASIGVAANNEGLYVNPAAVGARRRYAFEAGGMLDRRGSESPGQFLNASVVDGMSSSVTAGFGFTRAARGDAVGNQFTLALVTPLVERMWIGAAGKWLDLRGPLALGREEIRAATVDAGLFWQVSDLFSLGAAGYNLVAIHQDQIAPMGFGAGMALGNDQGAQLTADWRTDLDRLGKTTNRYSAGAEVLAGRMLALRAGFMKDETLDTNWWSAGVGIAAQSGAALDVGYRQSTTDASARQIALSLKIYMFN</sequence>
<dbReference type="KEGG" id="ade:Adeh_3468"/>
<gene>
    <name evidence="2" type="ordered locus">Adeh_3468</name>
</gene>
<dbReference type="STRING" id="290397.Adeh_3468"/>
<evidence type="ECO:0000313" key="3">
    <source>
        <dbReference type="Proteomes" id="UP000001935"/>
    </source>
</evidence>
<dbReference type="eggNOG" id="ENOG503171A">
    <property type="taxonomic scope" value="Bacteria"/>
</dbReference>
<evidence type="ECO:0008006" key="4">
    <source>
        <dbReference type="Google" id="ProtNLM"/>
    </source>
</evidence>
<name>Q2IF77_ANADE</name>
<dbReference type="AlphaFoldDB" id="Q2IF77"/>
<evidence type="ECO:0000313" key="2">
    <source>
        <dbReference type="EMBL" id="ABC83234.1"/>
    </source>
</evidence>
<dbReference type="EMBL" id="CP000251">
    <property type="protein sequence ID" value="ABC83234.1"/>
    <property type="molecule type" value="Genomic_DNA"/>
</dbReference>
<reference evidence="2 3" key="1">
    <citation type="submission" date="2006-01" db="EMBL/GenBank/DDBJ databases">
        <title>Complete sequence of Anaeromyxobacter dehalogenans 2CP-C.</title>
        <authorList>
            <consortium name="US DOE Joint Genome Institute"/>
            <person name="Copeland A."/>
            <person name="Lucas S."/>
            <person name="Lapidus A."/>
            <person name="Barry K."/>
            <person name="Detter J.C."/>
            <person name="Glavina T."/>
            <person name="Hammon N."/>
            <person name="Israni S."/>
            <person name="Pitluck S."/>
            <person name="Brettin T."/>
            <person name="Bruce D."/>
            <person name="Han C."/>
            <person name="Tapia R."/>
            <person name="Gilna P."/>
            <person name="Kiss H."/>
            <person name="Schmutz J."/>
            <person name="Larimer F."/>
            <person name="Land M."/>
            <person name="Kyrpides N."/>
            <person name="Anderson I."/>
            <person name="Sanford R.A."/>
            <person name="Ritalahti K.M."/>
            <person name="Thomas H.S."/>
            <person name="Kirby J.R."/>
            <person name="Zhulin I.B."/>
            <person name="Loeffler F.E."/>
            <person name="Richardson P."/>
        </authorList>
    </citation>
    <scope>NUCLEOTIDE SEQUENCE [LARGE SCALE GENOMIC DNA]</scope>
    <source>
        <strain evidence="2 3">2CP-C</strain>
    </source>
</reference>
<feature type="region of interest" description="Disordered" evidence="1">
    <location>
        <begin position="19"/>
        <end position="54"/>
    </location>
</feature>
<dbReference type="HOGENOM" id="CLU_607860_0_0_7"/>
<accession>Q2IF77</accession>
<protein>
    <recommendedName>
        <fullName evidence="4">Membrane protein involved in aromatic hydrocarbon degradation</fullName>
    </recommendedName>
</protein>
<organism evidence="2 3">
    <name type="scientific">Anaeromyxobacter dehalogenans (strain 2CP-C)</name>
    <dbReference type="NCBI Taxonomy" id="290397"/>
    <lineage>
        <taxon>Bacteria</taxon>
        <taxon>Pseudomonadati</taxon>
        <taxon>Myxococcota</taxon>
        <taxon>Myxococcia</taxon>
        <taxon>Myxococcales</taxon>
        <taxon>Cystobacterineae</taxon>
        <taxon>Anaeromyxobacteraceae</taxon>
        <taxon>Anaeromyxobacter</taxon>
    </lineage>
</organism>
<feature type="compositionally biased region" description="Basic and acidic residues" evidence="1">
    <location>
        <begin position="21"/>
        <end position="36"/>
    </location>
</feature>
<dbReference type="Proteomes" id="UP000001935">
    <property type="component" value="Chromosome"/>
</dbReference>
<proteinExistence type="predicted"/>